<dbReference type="AlphaFoldDB" id="A0A4Q6XHT7"/>
<dbReference type="InterPro" id="IPR017941">
    <property type="entry name" value="Rieske_2Fe-2S"/>
</dbReference>
<dbReference type="SUPFAM" id="SSF50022">
    <property type="entry name" value="ISP domain"/>
    <property type="match status" value="1"/>
</dbReference>
<dbReference type="GO" id="GO:0051213">
    <property type="term" value="F:dioxygenase activity"/>
    <property type="evidence" value="ECO:0007669"/>
    <property type="project" value="UniProtKB-KW"/>
</dbReference>
<dbReference type="InterPro" id="IPR044043">
    <property type="entry name" value="VanA_C_cat"/>
</dbReference>
<dbReference type="InterPro" id="IPR036922">
    <property type="entry name" value="Rieske_2Fe-2S_sf"/>
</dbReference>
<dbReference type="GO" id="GO:0051537">
    <property type="term" value="F:2 iron, 2 sulfur cluster binding"/>
    <property type="evidence" value="ECO:0007669"/>
    <property type="project" value="UniProtKB-KW"/>
</dbReference>
<dbReference type="SUPFAM" id="SSF55961">
    <property type="entry name" value="Bet v1-like"/>
    <property type="match status" value="1"/>
</dbReference>
<gene>
    <name evidence="8" type="ORF">EWE75_23020</name>
</gene>
<evidence type="ECO:0000256" key="4">
    <source>
        <dbReference type="ARBA" id="ARBA00023004"/>
    </source>
</evidence>
<protein>
    <submittedName>
        <fullName evidence="8">Aromatic ring-hydroxylating dioxygenase subunit alpha</fullName>
    </submittedName>
</protein>
<keyword evidence="5" id="KW-0411">Iron-sulfur</keyword>
<evidence type="ECO:0000256" key="6">
    <source>
        <dbReference type="SAM" id="MobiDB-lite"/>
    </source>
</evidence>
<name>A0A4Q6XHT7_9SPHN</name>
<evidence type="ECO:0000256" key="1">
    <source>
        <dbReference type="ARBA" id="ARBA00022714"/>
    </source>
</evidence>
<evidence type="ECO:0000259" key="7">
    <source>
        <dbReference type="PROSITE" id="PS51296"/>
    </source>
</evidence>
<dbReference type="PROSITE" id="PS51296">
    <property type="entry name" value="RIESKE"/>
    <property type="match status" value="1"/>
</dbReference>
<organism evidence="8 9">
    <name type="scientific">Sphingomonas populi</name>
    <dbReference type="NCBI Taxonomy" id="2484750"/>
    <lineage>
        <taxon>Bacteria</taxon>
        <taxon>Pseudomonadati</taxon>
        <taxon>Pseudomonadota</taxon>
        <taxon>Alphaproteobacteria</taxon>
        <taxon>Sphingomonadales</taxon>
        <taxon>Sphingomonadaceae</taxon>
        <taxon>Sphingomonas</taxon>
    </lineage>
</organism>
<dbReference type="EMBL" id="SGIS01000075">
    <property type="protein sequence ID" value="RZF59193.1"/>
    <property type="molecule type" value="Genomic_DNA"/>
</dbReference>
<feature type="region of interest" description="Disordered" evidence="6">
    <location>
        <begin position="347"/>
        <end position="374"/>
    </location>
</feature>
<feature type="domain" description="Rieske" evidence="7">
    <location>
        <begin position="18"/>
        <end position="118"/>
    </location>
</feature>
<evidence type="ECO:0000313" key="8">
    <source>
        <dbReference type="EMBL" id="RZF59193.1"/>
    </source>
</evidence>
<accession>A0A4Q6XHT7</accession>
<evidence type="ECO:0000256" key="5">
    <source>
        <dbReference type="ARBA" id="ARBA00023014"/>
    </source>
</evidence>
<dbReference type="Gene3D" id="2.102.10.10">
    <property type="entry name" value="Rieske [2Fe-2S] iron-sulphur domain"/>
    <property type="match status" value="1"/>
</dbReference>
<dbReference type="PANTHER" id="PTHR21266">
    <property type="entry name" value="IRON-SULFUR DOMAIN CONTAINING PROTEIN"/>
    <property type="match status" value="1"/>
</dbReference>
<sequence>MRIIFVPEAKIEYLRNAWYAAAWSDEVGRTPLSRTFLDQPVVMFREEDGAPVALADRCPHRFAPLSKGKLVENAIECPYHGLRFGSDGSCVHNYHGPVPKAATVQAFPLMERHGVAWIWMGDAAQASEDKLPDFGSFDTDPRFAVVRGYLPVSGNYQLPVDNLLDLTHAQFLHPALGNPDSSDNSTFSMKSEGSTVWAKYFFKGESVTPFTRMIWESKSETCDRWAHMRWDAPSNLYLEVGVTECGASSDEALMIPSYHFLTPETAKTSHYFWLNARNVRIDDKTLDEIFWKGVDSAFRHEDEPMIALVQERMGDADFDDLRPIFLTTDRAAGRARQILTQFINAERVGTPPTSDRQREVASGNGAGLTEKANV</sequence>
<keyword evidence="8" id="KW-0223">Dioxygenase</keyword>
<dbReference type="Pfam" id="PF00355">
    <property type="entry name" value="Rieske"/>
    <property type="match status" value="1"/>
</dbReference>
<proteinExistence type="predicted"/>
<keyword evidence="9" id="KW-1185">Reference proteome</keyword>
<reference evidence="8 9" key="1">
    <citation type="submission" date="2019-02" db="EMBL/GenBank/DDBJ databases">
        <authorList>
            <person name="Li Y."/>
        </authorList>
    </citation>
    <scope>NUCLEOTIDE SEQUENCE [LARGE SCALE GENOMIC DNA]</scope>
    <source>
        <strain evidence="8 9">3-7</strain>
    </source>
</reference>
<evidence type="ECO:0000256" key="3">
    <source>
        <dbReference type="ARBA" id="ARBA00023002"/>
    </source>
</evidence>
<comment type="caution">
    <text evidence="8">The sequence shown here is derived from an EMBL/GenBank/DDBJ whole genome shotgun (WGS) entry which is preliminary data.</text>
</comment>
<keyword evidence="3" id="KW-0560">Oxidoreductase</keyword>
<evidence type="ECO:0000256" key="2">
    <source>
        <dbReference type="ARBA" id="ARBA00022723"/>
    </source>
</evidence>
<dbReference type="Gene3D" id="3.90.380.10">
    <property type="entry name" value="Naphthalene 1,2-dioxygenase Alpha Subunit, Chain A, domain 1"/>
    <property type="match status" value="1"/>
</dbReference>
<keyword evidence="1" id="KW-0001">2Fe-2S</keyword>
<evidence type="ECO:0000313" key="9">
    <source>
        <dbReference type="Proteomes" id="UP000292085"/>
    </source>
</evidence>
<dbReference type="Proteomes" id="UP000292085">
    <property type="component" value="Unassembled WGS sequence"/>
</dbReference>
<dbReference type="Pfam" id="PF19112">
    <property type="entry name" value="VanA_C"/>
    <property type="match status" value="1"/>
</dbReference>
<dbReference type="PANTHER" id="PTHR21266:SF60">
    <property type="entry name" value="3-KETOSTEROID-9-ALPHA-MONOOXYGENASE, OXYGENASE COMPONENT"/>
    <property type="match status" value="1"/>
</dbReference>
<dbReference type="OrthoDB" id="9800776at2"/>
<dbReference type="InterPro" id="IPR050584">
    <property type="entry name" value="Cholesterol_7-desaturase"/>
</dbReference>
<keyword evidence="4" id="KW-0408">Iron</keyword>
<keyword evidence="2" id="KW-0479">Metal-binding</keyword>
<dbReference type="GO" id="GO:0046872">
    <property type="term" value="F:metal ion binding"/>
    <property type="evidence" value="ECO:0007669"/>
    <property type="project" value="UniProtKB-KW"/>
</dbReference>